<evidence type="ECO:0000313" key="3">
    <source>
        <dbReference type="Proteomes" id="UP001153269"/>
    </source>
</evidence>
<keyword evidence="3" id="KW-1185">Reference proteome</keyword>
<name>A0A9N7VS11_PLEPL</name>
<comment type="caution">
    <text evidence="2">The sequence shown here is derived from an EMBL/GenBank/DDBJ whole genome shotgun (WGS) entry which is preliminary data.</text>
</comment>
<gene>
    <name evidence="2" type="ORF">PLEPLA_LOCUS45103</name>
</gene>
<dbReference type="AlphaFoldDB" id="A0A9N7VS11"/>
<protein>
    <submittedName>
        <fullName evidence="2">Uncharacterized protein</fullName>
    </submittedName>
</protein>
<organism evidence="2 3">
    <name type="scientific">Pleuronectes platessa</name>
    <name type="common">European plaice</name>
    <dbReference type="NCBI Taxonomy" id="8262"/>
    <lineage>
        <taxon>Eukaryota</taxon>
        <taxon>Metazoa</taxon>
        <taxon>Chordata</taxon>
        <taxon>Craniata</taxon>
        <taxon>Vertebrata</taxon>
        <taxon>Euteleostomi</taxon>
        <taxon>Actinopterygii</taxon>
        <taxon>Neopterygii</taxon>
        <taxon>Teleostei</taxon>
        <taxon>Neoteleostei</taxon>
        <taxon>Acanthomorphata</taxon>
        <taxon>Carangaria</taxon>
        <taxon>Pleuronectiformes</taxon>
        <taxon>Pleuronectoidei</taxon>
        <taxon>Pleuronectidae</taxon>
        <taxon>Pleuronectes</taxon>
    </lineage>
</organism>
<proteinExistence type="predicted"/>
<feature type="compositionally biased region" description="Polar residues" evidence="1">
    <location>
        <begin position="71"/>
        <end position="85"/>
    </location>
</feature>
<evidence type="ECO:0000256" key="1">
    <source>
        <dbReference type="SAM" id="MobiDB-lite"/>
    </source>
</evidence>
<dbReference type="EMBL" id="CADEAL010004335">
    <property type="protein sequence ID" value="CAB1457281.1"/>
    <property type="molecule type" value="Genomic_DNA"/>
</dbReference>
<feature type="region of interest" description="Disordered" evidence="1">
    <location>
        <begin position="71"/>
        <end position="102"/>
    </location>
</feature>
<sequence>MQRLPKLVKPNSRSSSRTGSSRSSQSMIRNMGPRGPHGCVPAVAAIKEDCQTSTFPHSPPGYNLTVHKTPESCTPTSISTFNSNPNNPPKLHRGQLQPQQSP</sequence>
<accession>A0A9N7VS11</accession>
<evidence type="ECO:0000313" key="2">
    <source>
        <dbReference type="EMBL" id="CAB1457281.1"/>
    </source>
</evidence>
<dbReference type="Proteomes" id="UP001153269">
    <property type="component" value="Unassembled WGS sequence"/>
</dbReference>
<reference evidence="2" key="1">
    <citation type="submission" date="2020-03" db="EMBL/GenBank/DDBJ databases">
        <authorList>
            <person name="Weist P."/>
        </authorList>
    </citation>
    <scope>NUCLEOTIDE SEQUENCE</scope>
</reference>
<feature type="compositionally biased region" description="Low complexity" evidence="1">
    <location>
        <begin position="12"/>
        <end position="26"/>
    </location>
</feature>
<feature type="region of interest" description="Disordered" evidence="1">
    <location>
        <begin position="1"/>
        <end position="40"/>
    </location>
</feature>